<name>A0AB33K3K2_9ACTN</name>
<reference evidence="3" key="1">
    <citation type="submission" date="2024-07" db="EMBL/GenBank/DDBJ databases">
        <title>Complete genome sequences of cellulolytic bacteria, Kitasatospora sp. CMC57 and Streptomyces sp. CMC78, isolated from Japanese agricultural soil.</title>
        <authorList>
            <person name="Hashimoto T."/>
            <person name="Ito M."/>
            <person name="Iwamoto M."/>
            <person name="Fukahori D."/>
            <person name="Shoda T."/>
            <person name="Sakoda M."/>
            <person name="Morohoshi T."/>
            <person name="Mitsuboshi M."/>
            <person name="Nishizawa T."/>
        </authorList>
    </citation>
    <scope>NUCLEOTIDE SEQUENCE</scope>
    <source>
        <strain evidence="3">CMC57</strain>
    </source>
</reference>
<evidence type="ECO:0000313" key="3">
    <source>
        <dbReference type="EMBL" id="BFP49366.1"/>
    </source>
</evidence>
<dbReference type="EMBL" id="AP035881">
    <property type="protein sequence ID" value="BFP49366.1"/>
    <property type="molecule type" value="Genomic_DNA"/>
</dbReference>
<feature type="domain" description="UspA" evidence="2">
    <location>
        <begin position="156"/>
        <end position="294"/>
    </location>
</feature>
<dbReference type="InterPro" id="IPR006015">
    <property type="entry name" value="Universal_stress_UspA"/>
</dbReference>
<dbReference type="PANTHER" id="PTHR46553:SF3">
    <property type="entry name" value="ADENINE NUCLEOTIDE ALPHA HYDROLASES-LIKE SUPERFAMILY PROTEIN"/>
    <property type="match status" value="1"/>
</dbReference>
<evidence type="ECO:0000259" key="2">
    <source>
        <dbReference type="Pfam" id="PF00582"/>
    </source>
</evidence>
<dbReference type="AlphaFoldDB" id="A0AB33K3K2"/>
<proteinExistence type="inferred from homology"/>
<evidence type="ECO:0000256" key="1">
    <source>
        <dbReference type="ARBA" id="ARBA00008791"/>
    </source>
</evidence>
<gene>
    <name evidence="3" type="ORF">KCMC57_57340</name>
</gene>
<dbReference type="InterPro" id="IPR014729">
    <property type="entry name" value="Rossmann-like_a/b/a_fold"/>
</dbReference>
<sequence length="296" mass="31154">MQGPVVVGYDGSPESLAATDWAAREALRRSLPLELVQAWPWSKNHELGGDNAVQWAKRQLSREQVELRGRLTGLEVSGVHIPDEPAAVLEAAANRATLLVLGSRGLSSIQGFLVGSVSQEVLGRATCPVVLVRAGAVPEDEHQPDAEGQPSTGTPFRDVALGLDLRHPYDAVLAFGFEAALLRSAPLRVVHVWGPPTGGSMAYGVIAGMGDLPGTAETQAVTEVLQPWQDKYPQVEVIPQTIMGSAAYTLVEATSQAGLLVVGRRKRHGPVGPRLGPVAHAALHHASCSVAVVPSG</sequence>
<dbReference type="InterPro" id="IPR006016">
    <property type="entry name" value="UspA"/>
</dbReference>
<dbReference type="PANTHER" id="PTHR46553">
    <property type="entry name" value="ADENINE NUCLEOTIDE ALPHA HYDROLASES-LIKE SUPERFAMILY PROTEIN"/>
    <property type="match status" value="1"/>
</dbReference>
<dbReference type="Gene3D" id="3.40.50.620">
    <property type="entry name" value="HUPs"/>
    <property type="match status" value="2"/>
</dbReference>
<dbReference type="Pfam" id="PF00582">
    <property type="entry name" value="Usp"/>
    <property type="match status" value="2"/>
</dbReference>
<organism evidence="3">
    <name type="scientific">Kitasatospora sp. CMC57</name>
    <dbReference type="NCBI Taxonomy" id="3231513"/>
    <lineage>
        <taxon>Bacteria</taxon>
        <taxon>Bacillati</taxon>
        <taxon>Actinomycetota</taxon>
        <taxon>Actinomycetes</taxon>
        <taxon>Kitasatosporales</taxon>
        <taxon>Streptomycetaceae</taxon>
        <taxon>Kitasatospora</taxon>
    </lineage>
</organism>
<protein>
    <submittedName>
        <fullName evidence="3">Universal stress protein</fullName>
    </submittedName>
</protein>
<dbReference type="PRINTS" id="PR01438">
    <property type="entry name" value="UNVRSLSTRESS"/>
</dbReference>
<accession>A0AB33K3K2</accession>
<dbReference type="SUPFAM" id="SSF52402">
    <property type="entry name" value="Adenine nucleotide alpha hydrolases-like"/>
    <property type="match status" value="2"/>
</dbReference>
<dbReference type="RefSeq" id="WP_407991483.1">
    <property type="nucleotide sequence ID" value="NZ_AP035881.2"/>
</dbReference>
<comment type="similarity">
    <text evidence="1">Belongs to the universal stress protein A family.</text>
</comment>
<feature type="domain" description="UspA" evidence="2">
    <location>
        <begin position="4"/>
        <end position="133"/>
    </location>
</feature>